<evidence type="ECO:0000313" key="2">
    <source>
        <dbReference type="Proteomes" id="UP001229313"/>
    </source>
</evidence>
<keyword evidence="2" id="KW-1185">Reference proteome</keyword>
<dbReference type="RefSeq" id="WP_309151705.1">
    <property type="nucleotide sequence ID" value="NZ_CP133568.1"/>
</dbReference>
<proteinExistence type="predicted"/>
<dbReference type="EMBL" id="CP133568">
    <property type="protein sequence ID" value="WMT02741.1"/>
    <property type="molecule type" value="Genomic_DNA"/>
</dbReference>
<accession>A0ABY9P9A4</accession>
<evidence type="ECO:0000313" key="1">
    <source>
        <dbReference type="EMBL" id="WMT02741.1"/>
    </source>
</evidence>
<protein>
    <submittedName>
        <fullName evidence="1">Uncharacterized protein</fullName>
    </submittedName>
</protein>
<name>A0ABY9P9A4_9GAMM</name>
<sequence length="99" mass="9806">MPTACALDIAAKTAASSVAVTTARRPGRASAAGLRLIGAATAALHASNAGSSEPAEIRTFDLSTSDIRASSPNGTIAAATPHSFELNRSKSALSNRGAA</sequence>
<gene>
    <name evidence="1" type="ORF">RDV84_22705</name>
</gene>
<organism evidence="1 2">
    <name type="scientific">Lysobacter yananisis</name>
    <dbReference type="NCBI Taxonomy" id="1003114"/>
    <lineage>
        <taxon>Bacteria</taxon>
        <taxon>Pseudomonadati</taxon>
        <taxon>Pseudomonadota</taxon>
        <taxon>Gammaproteobacteria</taxon>
        <taxon>Lysobacterales</taxon>
        <taxon>Lysobacteraceae</taxon>
        <taxon>Lysobacter</taxon>
    </lineage>
</organism>
<reference evidence="1 2" key="1">
    <citation type="submission" date="2023-08" db="EMBL/GenBank/DDBJ databases">
        <title>The whole genome sequence of Lysobacter yananisis.</title>
        <authorList>
            <person name="Sun H."/>
        </authorList>
    </citation>
    <scope>NUCLEOTIDE SEQUENCE [LARGE SCALE GENOMIC DNA]</scope>
    <source>
        <strain evidence="1 2">SNNU513</strain>
    </source>
</reference>
<dbReference type="Proteomes" id="UP001229313">
    <property type="component" value="Chromosome"/>
</dbReference>